<keyword evidence="5 6" id="KW-0833">Ubl conjugation pathway</keyword>
<evidence type="ECO:0000256" key="6">
    <source>
        <dbReference type="PROSITE-ProRule" id="PRU00104"/>
    </source>
</evidence>
<organism evidence="8 9">
    <name type="scientific">Hydnum rufescens UP504</name>
    <dbReference type="NCBI Taxonomy" id="1448309"/>
    <lineage>
        <taxon>Eukaryota</taxon>
        <taxon>Fungi</taxon>
        <taxon>Dikarya</taxon>
        <taxon>Basidiomycota</taxon>
        <taxon>Agaricomycotina</taxon>
        <taxon>Agaricomycetes</taxon>
        <taxon>Cantharellales</taxon>
        <taxon>Hydnaceae</taxon>
        <taxon>Hydnum</taxon>
    </lineage>
</organism>
<dbReference type="GO" id="GO:0016567">
    <property type="term" value="P:protein ubiquitination"/>
    <property type="evidence" value="ECO:0007669"/>
    <property type="project" value="TreeGrafter"/>
</dbReference>
<dbReference type="InterPro" id="IPR035983">
    <property type="entry name" value="Hect_E3_ubiquitin_ligase"/>
</dbReference>
<dbReference type="Gene3D" id="3.30.2160.10">
    <property type="entry name" value="Hect, E3 ligase catalytic domain"/>
    <property type="match status" value="1"/>
</dbReference>
<feature type="non-terminal residue" evidence="8">
    <location>
        <position position="1"/>
    </location>
</feature>
<dbReference type="PANTHER" id="PTHR11254:SF440">
    <property type="entry name" value="E3 UBIQUITIN-PROTEIN LIGASE NEDD-4"/>
    <property type="match status" value="1"/>
</dbReference>
<dbReference type="Pfam" id="PF00632">
    <property type="entry name" value="HECT"/>
    <property type="match status" value="1"/>
</dbReference>
<feature type="non-terminal residue" evidence="8">
    <location>
        <position position="142"/>
    </location>
</feature>
<evidence type="ECO:0000256" key="4">
    <source>
        <dbReference type="ARBA" id="ARBA00022679"/>
    </source>
</evidence>
<comment type="caution">
    <text evidence="8">The sequence shown here is derived from an EMBL/GenBank/DDBJ whole genome shotgun (WGS) entry which is preliminary data.</text>
</comment>
<evidence type="ECO:0000256" key="3">
    <source>
        <dbReference type="ARBA" id="ARBA00012485"/>
    </source>
</evidence>
<sequence length="142" mass="16029">LLGKDTVNIIFKTFTISEGHFNGTVTIELKSGGADVPATEENNEENIETIIECSHKEFNTSLPGSGELTPQEFTNALNEHDPKLPIGGMSDIGAKDQTESIDYQEYEMNNEIFLWFWQQVIQSWPTKRKSWLLQFTTGTSQI</sequence>
<evidence type="ECO:0000256" key="2">
    <source>
        <dbReference type="ARBA" id="ARBA00004906"/>
    </source>
</evidence>
<accession>A0A9P6AFB8</accession>
<dbReference type="SUPFAM" id="SSF56204">
    <property type="entry name" value="Hect, E3 ligase catalytic domain"/>
    <property type="match status" value="1"/>
</dbReference>
<evidence type="ECO:0000256" key="1">
    <source>
        <dbReference type="ARBA" id="ARBA00000885"/>
    </source>
</evidence>
<proteinExistence type="predicted"/>
<dbReference type="Gene3D" id="3.30.2410.10">
    <property type="entry name" value="Hect, E3 ligase catalytic domain"/>
    <property type="match status" value="1"/>
</dbReference>
<dbReference type="GO" id="GO:0005737">
    <property type="term" value="C:cytoplasm"/>
    <property type="evidence" value="ECO:0007669"/>
    <property type="project" value="TreeGrafter"/>
</dbReference>
<evidence type="ECO:0000256" key="5">
    <source>
        <dbReference type="ARBA" id="ARBA00022786"/>
    </source>
</evidence>
<dbReference type="InterPro" id="IPR000569">
    <property type="entry name" value="HECT_dom"/>
</dbReference>
<evidence type="ECO:0000313" key="9">
    <source>
        <dbReference type="Proteomes" id="UP000886523"/>
    </source>
</evidence>
<keyword evidence="9" id="KW-1185">Reference proteome</keyword>
<dbReference type="InterPro" id="IPR050409">
    <property type="entry name" value="E3_ubiq-protein_ligase"/>
</dbReference>
<reference evidence="8" key="1">
    <citation type="journal article" date="2020" name="Nat. Commun.">
        <title>Large-scale genome sequencing of mycorrhizal fungi provides insights into the early evolution of symbiotic traits.</title>
        <authorList>
            <person name="Miyauchi S."/>
            <person name="Kiss E."/>
            <person name="Kuo A."/>
            <person name="Drula E."/>
            <person name="Kohler A."/>
            <person name="Sanchez-Garcia M."/>
            <person name="Morin E."/>
            <person name="Andreopoulos B."/>
            <person name="Barry K.W."/>
            <person name="Bonito G."/>
            <person name="Buee M."/>
            <person name="Carver A."/>
            <person name="Chen C."/>
            <person name="Cichocki N."/>
            <person name="Clum A."/>
            <person name="Culley D."/>
            <person name="Crous P.W."/>
            <person name="Fauchery L."/>
            <person name="Girlanda M."/>
            <person name="Hayes R.D."/>
            <person name="Keri Z."/>
            <person name="LaButti K."/>
            <person name="Lipzen A."/>
            <person name="Lombard V."/>
            <person name="Magnuson J."/>
            <person name="Maillard F."/>
            <person name="Murat C."/>
            <person name="Nolan M."/>
            <person name="Ohm R.A."/>
            <person name="Pangilinan J."/>
            <person name="Pereira M.F."/>
            <person name="Perotto S."/>
            <person name="Peter M."/>
            <person name="Pfister S."/>
            <person name="Riley R."/>
            <person name="Sitrit Y."/>
            <person name="Stielow J.B."/>
            <person name="Szollosi G."/>
            <person name="Zifcakova L."/>
            <person name="Stursova M."/>
            <person name="Spatafora J.W."/>
            <person name="Tedersoo L."/>
            <person name="Vaario L.M."/>
            <person name="Yamada A."/>
            <person name="Yan M."/>
            <person name="Wang P."/>
            <person name="Xu J."/>
            <person name="Bruns T."/>
            <person name="Baldrian P."/>
            <person name="Vilgalys R."/>
            <person name="Dunand C."/>
            <person name="Henrissat B."/>
            <person name="Grigoriev I.V."/>
            <person name="Hibbett D."/>
            <person name="Nagy L.G."/>
            <person name="Martin F.M."/>
        </authorList>
    </citation>
    <scope>NUCLEOTIDE SEQUENCE</scope>
    <source>
        <strain evidence="8">UP504</strain>
    </source>
</reference>
<evidence type="ECO:0000313" key="8">
    <source>
        <dbReference type="EMBL" id="KAF9503881.1"/>
    </source>
</evidence>
<dbReference type="PANTHER" id="PTHR11254">
    <property type="entry name" value="HECT DOMAIN UBIQUITIN-PROTEIN LIGASE"/>
    <property type="match status" value="1"/>
</dbReference>
<dbReference type="PROSITE" id="PS50237">
    <property type="entry name" value="HECT"/>
    <property type="match status" value="1"/>
</dbReference>
<dbReference type="OrthoDB" id="8068875at2759"/>
<comment type="pathway">
    <text evidence="2">Protein modification; protein ubiquitination.</text>
</comment>
<dbReference type="GO" id="GO:0006511">
    <property type="term" value="P:ubiquitin-dependent protein catabolic process"/>
    <property type="evidence" value="ECO:0007669"/>
    <property type="project" value="TreeGrafter"/>
</dbReference>
<dbReference type="GO" id="GO:0061630">
    <property type="term" value="F:ubiquitin protein ligase activity"/>
    <property type="evidence" value="ECO:0007669"/>
    <property type="project" value="UniProtKB-EC"/>
</dbReference>
<dbReference type="Proteomes" id="UP000886523">
    <property type="component" value="Unassembled WGS sequence"/>
</dbReference>
<comment type="caution">
    <text evidence="6">Lacks conserved residue(s) required for the propagation of feature annotation.</text>
</comment>
<evidence type="ECO:0000259" key="7">
    <source>
        <dbReference type="PROSITE" id="PS50237"/>
    </source>
</evidence>
<dbReference type="EC" id="2.3.2.26" evidence="3"/>
<dbReference type="AlphaFoldDB" id="A0A9P6AFB8"/>
<comment type="catalytic activity">
    <reaction evidence="1">
        <text>S-ubiquitinyl-[E2 ubiquitin-conjugating enzyme]-L-cysteine + [acceptor protein]-L-lysine = [E2 ubiquitin-conjugating enzyme]-L-cysteine + N(6)-ubiquitinyl-[acceptor protein]-L-lysine.</text>
        <dbReference type="EC" id="2.3.2.26"/>
    </reaction>
</comment>
<protein>
    <recommendedName>
        <fullName evidence="3">HECT-type E3 ubiquitin transferase</fullName>
        <ecNumber evidence="3">2.3.2.26</ecNumber>
    </recommendedName>
</protein>
<keyword evidence="4" id="KW-0808">Transferase</keyword>
<dbReference type="EMBL" id="MU129289">
    <property type="protein sequence ID" value="KAF9503881.1"/>
    <property type="molecule type" value="Genomic_DNA"/>
</dbReference>
<feature type="domain" description="HECT" evidence="7">
    <location>
        <begin position="1"/>
        <end position="142"/>
    </location>
</feature>
<gene>
    <name evidence="8" type="ORF">BS47DRAFT_1247622</name>
</gene>
<name>A0A9P6AFB8_9AGAM</name>